<reference evidence="1 2" key="1">
    <citation type="submission" date="2020-01" db="EMBL/GenBank/DDBJ databases">
        <title>Patterns of diversity and host range of bacteriophage communities associated with bean-nodulatin bacteria.</title>
        <authorList>
            <person name="Vann Cauwenberghe J."/>
            <person name="Santamaria R.I."/>
            <person name="Bustos P."/>
            <person name="Juarez S."/>
            <person name="Gonzalez V."/>
        </authorList>
    </citation>
    <scope>NUCLEOTIDE SEQUENCE [LARGE SCALE GENOMIC DNA]</scope>
</reference>
<dbReference type="EMBL" id="MN988521">
    <property type="protein sequence ID" value="QIG71321.1"/>
    <property type="molecule type" value="Genomic_DNA"/>
</dbReference>
<organism evidence="1 2">
    <name type="scientific">Rhizobium phage RHph_TM30</name>
    <dbReference type="NCBI Taxonomy" id="2509764"/>
    <lineage>
        <taxon>Viruses</taxon>
        <taxon>Duplodnaviria</taxon>
        <taxon>Heunggongvirae</taxon>
        <taxon>Uroviricota</taxon>
        <taxon>Caudoviricetes</taxon>
        <taxon>Kleczkowskaviridae</taxon>
        <taxon>Cuauhnahuacvirus</taxon>
        <taxon>Cuauhnahuacvirus TM30</taxon>
    </lineage>
</organism>
<protein>
    <submittedName>
        <fullName evidence="1">Uncharacterized protein</fullName>
    </submittedName>
</protein>
<name>A0A7S5R558_9CAUD</name>
<accession>A0A7S5R558</accession>
<evidence type="ECO:0000313" key="2">
    <source>
        <dbReference type="Proteomes" id="UP000629603"/>
    </source>
</evidence>
<evidence type="ECO:0000313" key="1">
    <source>
        <dbReference type="EMBL" id="QIG71321.1"/>
    </source>
</evidence>
<proteinExistence type="predicted"/>
<gene>
    <name evidence="1" type="ORF">EVB93_214</name>
</gene>
<sequence length="60" mass="6559">MTTASSLEDIVYSINKVLSSPIESSVAPRITSTLSSLLKLQESHMKTLKDIKSKMESSES</sequence>
<keyword evidence="2" id="KW-1185">Reference proteome</keyword>
<dbReference type="Proteomes" id="UP000629603">
    <property type="component" value="Segment"/>
</dbReference>